<reference evidence="2" key="1">
    <citation type="submission" date="2020-11" db="EMBL/GenBank/DDBJ databases">
        <authorList>
            <consortium name="DOE Joint Genome Institute"/>
            <person name="Ahrendt S."/>
            <person name="Riley R."/>
            <person name="Andreopoulos W."/>
            <person name="Labutti K."/>
            <person name="Pangilinan J."/>
            <person name="Ruiz-Duenas F.J."/>
            <person name="Barrasa J.M."/>
            <person name="Sanchez-Garcia M."/>
            <person name="Camarero S."/>
            <person name="Miyauchi S."/>
            <person name="Serrano A."/>
            <person name="Linde D."/>
            <person name="Babiker R."/>
            <person name="Drula E."/>
            <person name="Ayuso-Fernandez I."/>
            <person name="Pacheco R."/>
            <person name="Padilla G."/>
            <person name="Ferreira P."/>
            <person name="Barriuso J."/>
            <person name="Kellner H."/>
            <person name="Castanera R."/>
            <person name="Alfaro M."/>
            <person name="Ramirez L."/>
            <person name="Pisabarro A.G."/>
            <person name="Kuo A."/>
            <person name="Tritt A."/>
            <person name="Lipzen A."/>
            <person name="He G."/>
            <person name="Yan M."/>
            <person name="Ng V."/>
            <person name="Cullen D."/>
            <person name="Martin F."/>
            <person name="Rosso M.-N."/>
            <person name="Henrissat B."/>
            <person name="Hibbett D."/>
            <person name="Martinez A.T."/>
            <person name="Grigoriev I.V."/>
        </authorList>
    </citation>
    <scope>NUCLEOTIDE SEQUENCE</scope>
    <source>
        <strain evidence="2">CBS 247.69</strain>
    </source>
</reference>
<feature type="region of interest" description="Disordered" evidence="1">
    <location>
        <begin position="1"/>
        <end position="22"/>
    </location>
</feature>
<sequence>MDLQKPPPKHTSDEDLFLNQGTNHEFNSGKEPSWGSVLVVKYSRIQQCVVRQPCRTSFTSNTPVSARSLYNFSMYSPAPERCATWVQVA</sequence>
<keyword evidence="3" id="KW-1185">Reference proteome</keyword>
<comment type="caution">
    <text evidence="2">The sequence shown here is derived from an EMBL/GenBank/DDBJ whole genome shotgun (WGS) entry which is preliminary data.</text>
</comment>
<name>A0A9P6CFF8_9AGAR</name>
<evidence type="ECO:0000313" key="2">
    <source>
        <dbReference type="EMBL" id="KAF9458918.1"/>
    </source>
</evidence>
<dbReference type="Proteomes" id="UP000807353">
    <property type="component" value="Unassembled WGS sequence"/>
</dbReference>
<evidence type="ECO:0000313" key="3">
    <source>
        <dbReference type="Proteomes" id="UP000807353"/>
    </source>
</evidence>
<proteinExistence type="predicted"/>
<organism evidence="2 3">
    <name type="scientific">Collybia nuda</name>
    <dbReference type="NCBI Taxonomy" id="64659"/>
    <lineage>
        <taxon>Eukaryota</taxon>
        <taxon>Fungi</taxon>
        <taxon>Dikarya</taxon>
        <taxon>Basidiomycota</taxon>
        <taxon>Agaricomycotina</taxon>
        <taxon>Agaricomycetes</taxon>
        <taxon>Agaricomycetidae</taxon>
        <taxon>Agaricales</taxon>
        <taxon>Tricholomatineae</taxon>
        <taxon>Clitocybaceae</taxon>
        <taxon>Collybia</taxon>
    </lineage>
</organism>
<evidence type="ECO:0000256" key="1">
    <source>
        <dbReference type="SAM" id="MobiDB-lite"/>
    </source>
</evidence>
<dbReference type="EMBL" id="MU150327">
    <property type="protein sequence ID" value="KAF9458918.1"/>
    <property type="molecule type" value="Genomic_DNA"/>
</dbReference>
<protein>
    <submittedName>
        <fullName evidence="2">Uncharacterized protein</fullName>
    </submittedName>
</protein>
<dbReference type="AlphaFoldDB" id="A0A9P6CFF8"/>
<gene>
    <name evidence="2" type="ORF">BDZ94DRAFT_1069096</name>
</gene>
<accession>A0A9P6CFF8</accession>